<sequence>MRRLMVVAHPDDEVIFGGAHLLQERHWKVICITNGDNPVRSREFKKVMRLVGADYEIWNYRDTYSDAFDITNLRRDLQRLMQQNRFEMVVTHGLKGEYGHPQHKVIARLMRSLVPHNLYAFAVGKRVLAQSVLSKKKQLLEVYRSQRKTIRELRRDNKLDNFIGREYFILIKK</sequence>
<evidence type="ECO:0000313" key="2">
    <source>
        <dbReference type="Proteomes" id="UP000050482"/>
    </source>
</evidence>
<name>A0A0P9CVC2_9BACL</name>
<keyword evidence="2" id="KW-1185">Reference proteome</keyword>
<dbReference type="Gene3D" id="3.40.50.10320">
    <property type="entry name" value="LmbE-like"/>
    <property type="match status" value="1"/>
</dbReference>
<dbReference type="PANTHER" id="PTHR12993">
    <property type="entry name" value="N-ACETYLGLUCOSAMINYL-PHOSPHATIDYLINOSITOL DE-N-ACETYLASE-RELATED"/>
    <property type="match status" value="1"/>
</dbReference>
<dbReference type="PATRIC" id="fig|471514.4.peg.2657"/>
<reference evidence="1 2" key="1">
    <citation type="submission" date="2015-09" db="EMBL/GenBank/DDBJ databases">
        <title>Draft genome sequence of Alicyclobacillus ferrooxydans DSM 22381.</title>
        <authorList>
            <person name="Hemp J."/>
        </authorList>
    </citation>
    <scope>NUCLEOTIDE SEQUENCE [LARGE SCALE GENOMIC DNA]</scope>
    <source>
        <strain evidence="1 2">TC-34</strain>
    </source>
</reference>
<dbReference type="InterPro" id="IPR024078">
    <property type="entry name" value="LmbE-like_dom_sf"/>
</dbReference>
<gene>
    <name evidence="1" type="ORF">AN477_11535</name>
</gene>
<dbReference type="PANTHER" id="PTHR12993:SF11">
    <property type="entry name" value="N-ACETYLGLUCOSAMINYL-PHOSPHATIDYLINOSITOL DE-N-ACETYLASE"/>
    <property type="match status" value="1"/>
</dbReference>
<dbReference type="AlphaFoldDB" id="A0A0P9CVC2"/>
<dbReference type="InterPro" id="IPR003737">
    <property type="entry name" value="GlcNAc_PI_deacetylase-related"/>
</dbReference>
<dbReference type="Proteomes" id="UP000050482">
    <property type="component" value="Unassembled WGS sequence"/>
</dbReference>
<dbReference type="EMBL" id="LJCO01000047">
    <property type="protein sequence ID" value="KPV43626.1"/>
    <property type="molecule type" value="Genomic_DNA"/>
</dbReference>
<evidence type="ECO:0000313" key="1">
    <source>
        <dbReference type="EMBL" id="KPV43626.1"/>
    </source>
</evidence>
<dbReference type="Pfam" id="PF02585">
    <property type="entry name" value="PIG-L"/>
    <property type="match status" value="1"/>
</dbReference>
<organism evidence="1 2">
    <name type="scientific">Alicyclobacillus ferrooxydans</name>
    <dbReference type="NCBI Taxonomy" id="471514"/>
    <lineage>
        <taxon>Bacteria</taxon>
        <taxon>Bacillati</taxon>
        <taxon>Bacillota</taxon>
        <taxon>Bacilli</taxon>
        <taxon>Bacillales</taxon>
        <taxon>Alicyclobacillaceae</taxon>
        <taxon>Alicyclobacillus</taxon>
    </lineage>
</organism>
<protein>
    <recommendedName>
        <fullName evidence="3">GlcNAc-PI de-N-acetylase</fullName>
    </recommendedName>
</protein>
<evidence type="ECO:0008006" key="3">
    <source>
        <dbReference type="Google" id="ProtNLM"/>
    </source>
</evidence>
<comment type="caution">
    <text evidence="1">The sequence shown here is derived from an EMBL/GenBank/DDBJ whole genome shotgun (WGS) entry which is preliminary data.</text>
</comment>
<dbReference type="SUPFAM" id="SSF102588">
    <property type="entry name" value="LmbE-like"/>
    <property type="match status" value="1"/>
</dbReference>
<proteinExistence type="predicted"/>
<accession>A0A0P9CVC2</accession>
<dbReference type="RefSeq" id="WP_054969310.1">
    <property type="nucleotide sequence ID" value="NZ_LJCO01000047.1"/>
</dbReference>
<dbReference type="GO" id="GO:0016811">
    <property type="term" value="F:hydrolase activity, acting on carbon-nitrogen (but not peptide) bonds, in linear amides"/>
    <property type="evidence" value="ECO:0007669"/>
    <property type="project" value="TreeGrafter"/>
</dbReference>